<feature type="region of interest" description="Disordered" evidence="1">
    <location>
        <begin position="30"/>
        <end position="49"/>
    </location>
</feature>
<dbReference type="InterPro" id="IPR032675">
    <property type="entry name" value="LRR_dom_sf"/>
</dbReference>
<dbReference type="CDD" id="cd01671">
    <property type="entry name" value="CARD"/>
    <property type="match status" value="1"/>
</dbReference>
<dbReference type="Proteomes" id="UP000242188">
    <property type="component" value="Unassembled WGS sequence"/>
</dbReference>
<evidence type="ECO:0000256" key="1">
    <source>
        <dbReference type="SAM" id="MobiDB-lite"/>
    </source>
</evidence>
<dbReference type="OrthoDB" id="120976at2759"/>
<accession>A0A210PEY2</accession>
<dbReference type="AlphaFoldDB" id="A0A210PEY2"/>
<dbReference type="PANTHER" id="PTHR24114">
    <property type="entry name" value="LEUCINE RICH REPEAT FAMILY PROTEIN"/>
    <property type="match status" value="1"/>
</dbReference>
<dbReference type="SUPFAM" id="SSF52047">
    <property type="entry name" value="RNI-like"/>
    <property type="match status" value="1"/>
</dbReference>
<dbReference type="PANTHER" id="PTHR24114:SF2">
    <property type="entry name" value="F-BOX DOMAIN-CONTAINING PROTEIN-RELATED"/>
    <property type="match status" value="1"/>
</dbReference>
<reference evidence="2 3" key="1">
    <citation type="journal article" date="2017" name="Nat. Ecol. Evol.">
        <title>Scallop genome provides insights into evolution of bilaterian karyotype and development.</title>
        <authorList>
            <person name="Wang S."/>
            <person name="Zhang J."/>
            <person name="Jiao W."/>
            <person name="Li J."/>
            <person name="Xun X."/>
            <person name="Sun Y."/>
            <person name="Guo X."/>
            <person name="Huan P."/>
            <person name="Dong B."/>
            <person name="Zhang L."/>
            <person name="Hu X."/>
            <person name="Sun X."/>
            <person name="Wang J."/>
            <person name="Zhao C."/>
            <person name="Wang Y."/>
            <person name="Wang D."/>
            <person name="Huang X."/>
            <person name="Wang R."/>
            <person name="Lv J."/>
            <person name="Li Y."/>
            <person name="Zhang Z."/>
            <person name="Liu B."/>
            <person name="Lu W."/>
            <person name="Hui Y."/>
            <person name="Liang J."/>
            <person name="Zhou Z."/>
            <person name="Hou R."/>
            <person name="Li X."/>
            <person name="Liu Y."/>
            <person name="Li H."/>
            <person name="Ning X."/>
            <person name="Lin Y."/>
            <person name="Zhao L."/>
            <person name="Xing Q."/>
            <person name="Dou J."/>
            <person name="Li Y."/>
            <person name="Mao J."/>
            <person name="Guo H."/>
            <person name="Dou H."/>
            <person name="Li T."/>
            <person name="Mu C."/>
            <person name="Jiang W."/>
            <person name="Fu Q."/>
            <person name="Fu X."/>
            <person name="Miao Y."/>
            <person name="Liu J."/>
            <person name="Yu Q."/>
            <person name="Li R."/>
            <person name="Liao H."/>
            <person name="Li X."/>
            <person name="Kong Y."/>
            <person name="Jiang Z."/>
            <person name="Chourrout D."/>
            <person name="Li R."/>
            <person name="Bao Z."/>
        </authorList>
    </citation>
    <scope>NUCLEOTIDE SEQUENCE [LARGE SCALE GENOMIC DNA]</scope>
    <source>
        <strain evidence="2 3">PY_sf001</strain>
    </source>
</reference>
<dbReference type="InterPro" id="IPR052394">
    <property type="entry name" value="LRR-containing"/>
</dbReference>
<dbReference type="STRING" id="6573.A0A210PEY2"/>
<name>A0A210PEY2_MIZYE</name>
<dbReference type="EMBL" id="NEDP02076743">
    <property type="protein sequence ID" value="OWF35044.1"/>
    <property type="molecule type" value="Genomic_DNA"/>
</dbReference>
<dbReference type="SUPFAM" id="SSF47986">
    <property type="entry name" value="DEATH domain"/>
    <property type="match status" value="1"/>
</dbReference>
<sequence length="744" mass="83156">MCSILVNVKRSLFGGSSYNCRRHEAAWSGSWGVEDDSDDEDSESPNSQPWKFWRKFSLRRKRDQKFDWGQFDSTDGPPGERDKSLFRRSNSLKPPPKPPRLFIFRSSSISTPRNSTVIGGSSDRNSYVMSQAYQNNRTKDGNIPTAHVAPVRKENGVSCNSSDKKKMSENNNIEISKPVLQKTTVSKLDSEISSLNSSMTSSKIKIVTPDLTPRRTLTRRKKSTGSVENERHRVILQSASELICQKLDPSEFLDELHAKQVISSVDLQAFRGHPDRRLVCESMIHVMTDGKPKQFDSFCDILRASEAYRDIAVIMDAMRDVYSVISDIPCPIVEDSSTTVEEEKTINFDVGYYNCDTEIMTPVIQLEKARGDSKRFSRDSTFYKRCSRLSYHSLTSSDALKLEDNDMRITGTLVITVCISGYSLHGERSKRLAEMLGKHPCILELHIGKTQLSGRDIGFLSEPLQTSPNLSVLDFRLNSIGNEGAKMLATALQKNTSIRQLNMSSTGVDSEGCKHLGEALKHNHGVTDLDMSFLDIADNGCISLGNMLKQNKSLKKLRLRSANISWIGCGILFEGVQQSRTLTELDLSRNFIGDDGMEMMCRHLNDKSTLVDLNLENCGITSGGCAMLSDVILMNKTLHHLDLSVNFIADAGVLKISNALERNKSIKTLGLNMCGITNDGFSKILDILECNPTLTLLKLCYNRLGREHNNPSATSDDLRYRVRIVTSSNPKLKLLLWGNAFDEA</sequence>
<dbReference type="SMART" id="SM00368">
    <property type="entry name" value="LRR_RI"/>
    <property type="match status" value="7"/>
</dbReference>
<proteinExistence type="predicted"/>
<evidence type="ECO:0000313" key="2">
    <source>
        <dbReference type="EMBL" id="OWF35044.1"/>
    </source>
</evidence>
<dbReference type="Gene3D" id="3.80.10.10">
    <property type="entry name" value="Ribonuclease Inhibitor"/>
    <property type="match status" value="3"/>
</dbReference>
<evidence type="ECO:0000313" key="3">
    <source>
        <dbReference type="Proteomes" id="UP000242188"/>
    </source>
</evidence>
<dbReference type="Pfam" id="PF13516">
    <property type="entry name" value="LRR_6"/>
    <property type="match status" value="5"/>
</dbReference>
<gene>
    <name evidence="2" type="ORF">KP79_PYT11355</name>
</gene>
<dbReference type="Gene3D" id="1.10.533.10">
    <property type="entry name" value="Death Domain, Fas"/>
    <property type="match status" value="1"/>
</dbReference>
<feature type="region of interest" description="Disordered" evidence="1">
    <location>
        <begin position="68"/>
        <end position="103"/>
    </location>
</feature>
<organism evidence="2 3">
    <name type="scientific">Mizuhopecten yessoensis</name>
    <name type="common">Japanese scallop</name>
    <name type="synonym">Patinopecten yessoensis</name>
    <dbReference type="NCBI Taxonomy" id="6573"/>
    <lineage>
        <taxon>Eukaryota</taxon>
        <taxon>Metazoa</taxon>
        <taxon>Spiralia</taxon>
        <taxon>Lophotrochozoa</taxon>
        <taxon>Mollusca</taxon>
        <taxon>Bivalvia</taxon>
        <taxon>Autobranchia</taxon>
        <taxon>Pteriomorphia</taxon>
        <taxon>Pectinida</taxon>
        <taxon>Pectinoidea</taxon>
        <taxon>Pectinidae</taxon>
        <taxon>Mizuhopecten</taxon>
    </lineage>
</organism>
<dbReference type="InterPro" id="IPR001611">
    <property type="entry name" value="Leu-rich_rpt"/>
</dbReference>
<keyword evidence="3" id="KW-1185">Reference proteome</keyword>
<protein>
    <submittedName>
        <fullName evidence="2">NACHT, LRR and PYD domains-containing protein 5</fullName>
    </submittedName>
</protein>
<feature type="compositionally biased region" description="Acidic residues" evidence="1">
    <location>
        <begin position="33"/>
        <end position="43"/>
    </location>
</feature>
<dbReference type="InterPro" id="IPR011029">
    <property type="entry name" value="DEATH-like_dom_sf"/>
</dbReference>
<comment type="caution">
    <text evidence="2">The sequence shown here is derived from an EMBL/GenBank/DDBJ whole genome shotgun (WGS) entry which is preliminary data.</text>
</comment>